<dbReference type="EMBL" id="GGMR01008530">
    <property type="protein sequence ID" value="MBY21149.1"/>
    <property type="molecule type" value="Transcribed_RNA"/>
</dbReference>
<evidence type="ECO:0000256" key="2">
    <source>
        <dbReference type="SAM" id="SignalP"/>
    </source>
</evidence>
<sequence>MMIMHKSSSFILVIATLACCTSWRSVQCYSEGMLEELQEIEVFVRSVLAVAKPYNLGIPDKLPARANAFTITADGPLPDDMQRYLKGLLAVSSAVDRRTLVEMLLDDTLIVDEDQESHSVFDRVHGGRKPESRVKKPIVRMPKKT</sequence>
<evidence type="ECO:0000313" key="3">
    <source>
        <dbReference type="EMBL" id="MBY21149.1"/>
    </source>
</evidence>
<feature type="compositionally biased region" description="Basic and acidic residues" evidence="1">
    <location>
        <begin position="122"/>
        <end position="134"/>
    </location>
</feature>
<dbReference type="PROSITE" id="PS51257">
    <property type="entry name" value="PROKAR_LIPOPROTEIN"/>
    <property type="match status" value="1"/>
</dbReference>
<organism evidence="3">
    <name type="scientific">Schizaphis graminum</name>
    <name type="common">Green bug aphid</name>
    <dbReference type="NCBI Taxonomy" id="13262"/>
    <lineage>
        <taxon>Eukaryota</taxon>
        <taxon>Metazoa</taxon>
        <taxon>Ecdysozoa</taxon>
        <taxon>Arthropoda</taxon>
        <taxon>Hexapoda</taxon>
        <taxon>Insecta</taxon>
        <taxon>Pterygota</taxon>
        <taxon>Neoptera</taxon>
        <taxon>Paraneoptera</taxon>
        <taxon>Hemiptera</taxon>
        <taxon>Sternorrhyncha</taxon>
        <taxon>Aphidomorpha</taxon>
        <taxon>Aphidoidea</taxon>
        <taxon>Aphididae</taxon>
        <taxon>Aphidini</taxon>
        <taxon>Schizaphis</taxon>
    </lineage>
</organism>
<dbReference type="AlphaFoldDB" id="A0A2S2NVD9"/>
<feature type="compositionally biased region" description="Basic residues" evidence="1">
    <location>
        <begin position="135"/>
        <end position="145"/>
    </location>
</feature>
<evidence type="ECO:0000256" key="1">
    <source>
        <dbReference type="SAM" id="MobiDB-lite"/>
    </source>
</evidence>
<reference evidence="3" key="1">
    <citation type="submission" date="2018-04" db="EMBL/GenBank/DDBJ databases">
        <title>Transcriptome of Schizaphis graminum biotype I.</title>
        <authorList>
            <person name="Scully E.D."/>
            <person name="Geib S.M."/>
            <person name="Palmer N.A."/>
            <person name="Koch K."/>
            <person name="Bradshaw J."/>
            <person name="Heng-Moss T."/>
            <person name="Sarath G."/>
        </authorList>
    </citation>
    <scope>NUCLEOTIDE SEQUENCE</scope>
</reference>
<feature type="chain" id="PRO_5015740754" evidence="2">
    <location>
        <begin position="29"/>
        <end position="145"/>
    </location>
</feature>
<accession>A0A2S2NVD9</accession>
<keyword evidence="2" id="KW-0732">Signal</keyword>
<proteinExistence type="predicted"/>
<gene>
    <name evidence="3" type="ORF">g.94099</name>
</gene>
<name>A0A2S2NVD9_SCHGA</name>
<protein>
    <submittedName>
        <fullName evidence="3">Uncharacterized protein</fullName>
    </submittedName>
</protein>
<feature type="region of interest" description="Disordered" evidence="1">
    <location>
        <begin position="122"/>
        <end position="145"/>
    </location>
</feature>
<feature type="signal peptide" evidence="2">
    <location>
        <begin position="1"/>
        <end position="28"/>
    </location>
</feature>